<feature type="domain" description="HTH araC/xylS-type" evidence="10">
    <location>
        <begin position="631"/>
        <end position="730"/>
    </location>
</feature>
<dbReference type="InterPro" id="IPR009057">
    <property type="entry name" value="Homeodomain-like_sf"/>
</dbReference>
<dbReference type="STRING" id="688246.Premu_0593"/>
<evidence type="ECO:0000256" key="4">
    <source>
        <dbReference type="ARBA" id="ARBA00023015"/>
    </source>
</evidence>
<dbReference type="PANTHER" id="PTHR43547:SF2">
    <property type="entry name" value="HYBRID SIGNAL TRANSDUCTION HISTIDINE KINASE C"/>
    <property type="match status" value="1"/>
</dbReference>
<feature type="modified residue" description="4-aspartylphosphate" evidence="7">
    <location>
        <position position="532"/>
    </location>
</feature>
<dbReference type="PROSITE" id="PS50110">
    <property type="entry name" value="RESPONSE_REGULATORY"/>
    <property type="match status" value="1"/>
</dbReference>
<feature type="chain" id="PRO_5003375629" description="histidine kinase" evidence="9">
    <location>
        <begin position="23"/>
        <end position="731"/>
    </location>
</feature>
<organism evidence="12 13">
    <name type="scientific">Hallella multisaccharivorax DSM 17128</name>
    <dbReference type="NCBI Taxonomy" id="688246"/>
    <lineage>
        <taxon>Bacteria</taxon>
        <taxon>Pseudomonadati</taxon>
        <taxon>Bacteroidota</taxon>
        <taxon>Bacteroidia</taxon>
        <taxon>Bacteroidales</taxon>
        <taxon>Prevotellaceae</taxon>
        <taxon>Hallella</taxon>
    </lineage>
</organism>
<dbReference type="InterPro" id="IPR025997">
    <property type="entry name" value="SBP_2_dom"/>
</dbReference>
<evidence type="ECO:0000256" key="6">
    <source>
        <dbReference type="ARBA" id="ARBA00023163"/>
    </source>
</evidence>
<reference evidence="13" key="1">
    <citation type="journal article" date="2011" name="Stand. Genomic Sci.">
        <title>Non-contiguous finished genome sequence of the opportunistic oral pathogen Prevotella multisaccharivorax type strain (PPPA20).</title>
        <authorList>
            <person name="Pati A."/>
            <person name="Gronow S."/>
            <person name="Lu M."/>
            <person name="Lapidus A."/>
            <person name="Nolan M."/>
            <person name="Lucas S."/>
            <person name="Hammon N."/>
            <person name="Deshpande S."/>
            <person name="Cheng J.F."/>
            <person name="Tapia R."/>
            <person name="Han C."/>
            <person name="Goodwin L."/>
            <person name="Pitluck S."/>
            <person name="Liolios K."/>
            <person name="Pagani I."/>
            <person name="Mavromatis K."/>
            <person name="Mikhailova N."/>
            <person name="Huntemann M."/>
            <person name="Chen A."/>
            <person name="Palaniappan K."/>
            <person name="Land M."/>
            <person name="Hauser L."/>
            <person name="Detter J.C."/>
            <person name="Brambilla E.M."/>
            <person name="Rohde M."/>
            <person name="Goker M."/>
            <person name="Woyke T."/>
            <person name="Bristow J."/>
            <person name="Eisen J.A."/>
            <person name="Markowitz V."/>
            <person name="Hugenholtz P."/>
            <person name="Kyrpides N.C."/>
            <person name="Klenk H.P."/>
            <person name="Ivanova N."/>
        </authorList>
    </citation>
    <scope>NUCLEOTIDE SEQUENCE [LARGE SCALE GENOMIC DNA]</scope>
    <source>
        <strain evidence="13">DSM 17128</strain>
    </source>
</reference>
<dbReference type="SUPFAM" id="SSF53822">
    <property type="entry name" value="Periplasmic binding protein-like I"/>
    <property type="match status" value="1"/>
</dbReference>
<dbReference type="InterPro" id="IPR011006">
    <property type="entry name" value="CheY-like_superfamily"/>
</dbReference>
<dbReference type="EMBL" id="GL945017">
    <property type="protein sequence ID" value="EGN56069.1"/>
    <property type="molecule type" value="Genomic_DNA"/>
</dbReference>
<dbReference type="SUPFAM" id="SSF52172">
    <property type="entry name" value="CheY-like"/>
    <property type="match status" value="1"/>
</dbReference>
<dbReference type="GO" id="GO:0043565">
    <property type="term" value="F:sequence-specific DNA binding"/>
    <property type="evidence" value="ECO:0007669"/>
    <property type="project" value="InterPro"/>
</dbReference>
<comment type="catalytic activity">
    <reaction evidence="1">
        <text>ATP + protein L-histidine = ADP + protein N-phospho-L-histidine.</text>
        <dbReference type="EC" id="2.7.13.3"/>
    </reaction>
</comment>
<keyword evidence="4" id="KW-0805">Transcription regulation</keyword>
<dbReference type="InterPro" id="IPR036097">
    <property type="entry name" value="HisK_dim/P_sf"/>
</dbReference>
<dbReference type="Pfam" id="PF00072">
    <property type="entry name" value="Response_reg"/>
    <property type="match status" value="1"/>
</dbReference>
<dbReference type="CDD" id="cd06308">
    <property type="entry name" value="PBP1_sensor_kinase-like"/>
    <property type="match status" value="1"/>
</dbReference>
<dbReference type="InterPro" id="IPR018060">
    <property type="entry name" value="HTH_AraC"/>
</dbReference>
<keyword evidence="9" id="KW-0732">Signal</keyword>
<evidence type="ECO:0000259" key="10">
    <source>
        <dbReference type="PROSITE" id="PS01124"/>
    </source>
</evidence>
<evidence type="ECO:0000256" key="7">
    <source>
        <dbReference type="PROSITE-ProRule" id="PRU00169"/>
    </source>
</evidence>
<evidence type="ECO:0000256" key="8">
    <source>
        <dbReference type="SAM" id="Phobius"/>
    </source>
</evidence>
<dbReference type="AlphaFoldDB" id="F8N5Q7"/>
<keyword evidence="8" id="KW-0812">Transmembrane</keyword>
<dbReference type="SMART" id="SM00388">
    <property type="entry name" value="HisKA"/>
    <property type="match status" value="1"/>
</dbReference>
<dbReference type="PRINTS" id="PR00032">
    <property type="entry name" value="HTHARAC"/>
</dbReference>
<dbReference type="eggNOG" id="COG0745">
    <property type="taxonomic scope" value="Bacteria"/>
</dbReference>
<dbReference type="RefSeq" id="WP_007572983.1">
    <property type="nucleotide sequence ID" value="NZ_BPTS01000001.1"/>
</dbReference>
<dbReference type="SUPFAM" id="SSF47384">
    <property type="entry name" value="Homodimeric domain of signal transducing histidine kinase"/>
    <property type="match status" value="1"/>
</dbReference>
<keyword evidence="8" id="KW-0472">Membrane</keyword>
<dbReference type="Pfam" id="PF13407">
    <property type="entry name" value="Peripla_BP_4"/>
    <property type="match status" value="1"/>
</dbReference>
<dbReference type="InterPro" id="IPR003661">
    <property type="entry name" value="HisK_dim/P_dom"/>
</dbReference>
<protein>
    <recommendedName>
        <fullName evidence="2">histidine kinase</fullName>
        <ecNumber evidence="2">2.7.13.3</ecNumber>
    </recommendedName>
</protein>
<feature type="transmembrane region" description="Helical" evidence="8">
    <location>
        <begin position="340"/>
        <end position="364"/>
    </location>
</feature>
<evidence type="ECO:0000259" key="11">
    <source>
        <dbReference type="PROSITE" id="PS50110"/>
    </source>
</evidence>
<keyword evidence="5" id="KW-0238">DNA-binding</keyword>
<gene>
    <name evidence="12" type="ORF">Premu_0593</name>
</gene>
<dbReference type="PROSITE" id="PS51257">
    <property type="entry name" value="PROKAR_LIPOPROTEIN"/>
    <property type="match status" value="1"/>
</dbReference>
<dbReference type="InterPro" id="IPR020449">
    <property type="entry name" value="Tscrpt_reg_AraC-type_HTH"/>
</dbReference>
<dbReference type="EC" id="2.7.13.3" evidence="2"/>
<keyword evidence="13" id="KW-1185">Reference proteome</keyword>
<dbReference type="SUPFAM" id="SSF46689">
    <property type="entry name" value="Homeodomain-like"/>
    <property type="match status" value="1"/>
</dbReference>
<dbReference type="PROSITE" id="PS01124">
    <property type="entry name" value="HTH_ARAC_FAMILY_2"/>
    <property type="match status" value="1"/>
</dbReference>
<dbReference type="Pfam" id="PF00512">
    <property type="entry name" value="HisKA"/>
    <property type="match status" value="1"/>
</dbReference>
<evidence type="ECO:0000256" key="2">
    <source>
        <dbReference type="ARBA" id="ARBA00012438"/>
    </source>
</evidence>
<dbReference type="Gene3D" id="1.10.10.60">
    <property type="entry name" value="Homeodomain-like"/>
    <property type="match status" value="1"/>
</dbReference>
<dbReference type="HOGENOM" id="CLU_000445_28_7_10"/>
<keyword evidence="6" id="KW-0804">Transcription</keyword>
<feature type="domain" description="Response regulatory" evidence="11">
    <location>
        <begin position="484"/>
        <end position="599"/>
    </location>
</feature>
<sequence>MKCSLYFLLMLFLLSACTDNHAYKYRIGVSQCVGGKWREKVNDEMLSVQHLYGNEVKVDVANASHDTHKQIQQIDSLVASGVDLLVVAPNEYSPIAPAIVRAKKRGIPVVLFDRKARTNDYTAYIGGDNTEAGRAMGHYALSLLQERNDDHTPLILEITGGTNSSPAIDRHRGFSEVMSGRKGIDYRFVNTDWTSEAVYQAMSEWLTHHSIPDIVFCHSDLAARNAYKAALKHGAAKKILFLGIDGLPGKGEGIDAVERGLFAGTYIYPTHGEEIVKLALDILQGHTYKRENIMRGTVVTPDNAALLQQASMEMSQQSSDLLILQDKLENYFGLYNTQRMITLVSVAAIVLLVIALVLIWRVVVITRRLNRREKQINREQTLFYTNARHQFRTPLTLIEGPVKALSGSATLQGDERIWVDILQRNVEQLAHIVYDVLNFTPGTIEDKANDSGQKNLLSVSDSNASVQSARLEMLTENNDNELPTVLIVDDNEDMRRYLRTLLTGKYYVVEAADGESGLLVGRDTVPDLIVSDVMMPVMDGLQFCRKVKDDPMTSHIPVILLTARSTESQQVEGLGSGADAYMTKPFSANLLLARIDNLLKNRAHLRHLFDGKSQEETEEQKLTSPDREFINRFKSAVQKHLSENNLKMDDLGAEMGISRIQLYRKVKALTGFSPADLLKQIRLQKALSLLQHSSLSVSEIAYNTGFSSPGYFSTCFKKQYGKYPTDVRAHH</sequence>
<keyword evidence="8" id="KW-1133">Transmembrane helix</keyword>
<accession>F8N5Q7</accession>
<dbReference type="Pfam" id="PF12833">
    <property type="entry name" value="HTH_18"/>
    <property type="match status" value="1"/>
</dbReference>
<dbReference type="SMART" id="SM00342">
    <property type="entry name" value="HTH_ARAC"/>
    <property type="match status" value="1"/>
</dbReference>
<dbReference type="eggNOG" id="COG1879">
    <property type="taxonomic scope" value="Bacteria"/>
</dbReference>
<evidence type="ECO:0000256" key="1">
    <source>
        <dbReference type="ARBA" id="ARBA00000085"/>
    </source>
</evidence>
<evidence type="ECO:0000313" key="12">
    <source>
        <dbReference type="EMBL" id="EGN56069.1"/>
    </source>
</evidence>
<evidence type="ECO:0000256" key="3">
    <source>
        <dbReference type="ARBA" id="ARBA00022553"/>
    </source>
</evidence>
<dbReference type="InterPro" id="IPR028082">
    <property type="entry name" value="Peripla_BP_I"/>
</dbReference>
<dbReference type="SMART" id="SM00448">
    <property type="entry name" value="REC"/>
    <property type="match status" value="1"/>
</dbReference>
<name>F8N5Q7_9BACT</name>
<dbReference type="CDD" id="cd00082">
    <property type="entry name" value="HisKA"/>
    <property type="match status" value="1"/>
</dbReference>
<dbReference type="GO" id="GO:0003700">
    <property type="term" value="F:DNA-binding transcription factor activity"/>
    <property type="evidence" value="ECO:0007669"/>
    <property type="project" value="InterPro"/>
</dbReference>
<dbReference type="PANTHER" id="PTHR43547">
    <property type="entry name" value="TWO-COMPONENT HISTIDINE KINASE"/>
    <property type="match status" value="1"/>
</dbReference>
<proteinExistence type="predicted"/>
<feature type="signal peptide" evidence="9">
    <location>
        <begin position="1"/>
        <end position="22"/>
    </location>
</feature>
<dbReference type="Proteomes" id="UP000002772">
    <property type="component" value="Unassembled WGS sequence"/>
</dbReference>
<keyword evidence="3 7" id="KW-0597">Phosphoprotein</keyword>
<dbReference type="OrthoDB" id="358279at2"/>
<dbReference type="GO" id="GO:0000155">
    <property type="term" value="F:phosphorelay sensor kinase activity"/>
    <property type="evidence" value="ECO:0007669"/>
    <property type="project" value="InterPro"/>
</dbReference>
<evidence type="ECO:0000256" key="5">
    <source>
        <dbReference type="ARBA" id="ARBA00023125"/>
    </source>
</evidence>
<dbReference type="Gene3D" id="1.10.287.130">
    <property type="match status" value="1"/>
</dbReference>
<evidence type="ECO:0000256" key="9">
    <source>
        <dbReference type="SAM" id="SignalP"/>
    </source>
</evidence>
<dbReference type="InterPro" id="IPR001789">
    <property type="entry name" value="Sig_transdc_resp-reg_receiver"/>
</dbReference>
<evidence type="ECO:0000313" key="13">
    <source>
        <dbReference type="Proteomes" id="UP000002772"/>
    </source>
</evidence>
<dbReference type="Gene3D" id="3.40.50.2300">
    <property type="match status" value="3"/>
</dbReference>